<feature type="transmembrane region" description="Helical" evidence="1">
    <location>
        <begin position="130"/>
        <end position="151"/>
    </location>
</feature>
<keyword evidence="1" id="KW-0472">Membrane</keyword>
<keyword evidence="3" id="KW-1185">Reference proteome</keyword>
<feature type="transmembrane region" description="Helical" evidence="1">
    <location>
        <begin position="78"/>
        <end position="96"/>
    </location>
</feature>
<keyword evidence="1" id="KW-0812">Transmembrane</keyword>
<sequence length="152" mass="15770">MSQILVVVALLGNAVAVGVFCATVLGGVPLLMALPGDQYVHAHGFLATRYDPFMPVTILLTALADLTLAVAAPGWAGPLAGGVAGLLMISVITVSLTKNVPINHWVTAQDPASLPPDWTERRGRWRRWNAVRTGLAAAALAANLAAAVAIVM</sequence>
<dbReference type="EMBL" id="JAXCEI010000002">
    <property type="protein sequence ID" value="MFA1538333.1"/>
    <property type="molecule type" value="Genomic_DNA"/>
</dbReference>
<protein>
    <submittedName>
        <fullName evidence="2">DUF1772 domain-containing protein</fullName>
    </submittedName>
</protein>
<dbReference type="RefSeq" id="WP_371947673.1">
    <property type="nucleotide sequence ID" value="NZ_JAXCEI010000002.1"/>
</dbReference>
<dbReference type="InterPro" id="IPR013901">
    <property type="entry name" value="Anthrone_oxy"/>
</dbReference>
<reference evidence="2 3" key="1">
    <citation type="submission" date="2023-11" db="EMBL/GenBank/DDBJ databases">
        <title>Actinomadura monticuli sp. nov., isolated from volcanic ash.</title>
        <authorList>
            <person name="Lee S.D."/>
            <person name="Yang H."/>
            <person name="Kim I.S."/>
        </authorList>
    </citation>
    <scope>NUCLEOTIDE SEQUENCE [LARGE SCALE GENOMIC DNA]</scope>
    <source>
        <strain evidence="2 3">DLS-62</strain>
    </source>
</reference>
<name>A0ABV4Q5L1_9ACTN</name>
<dbReference type="Proteomes" id="UP001569963">
    <property type="component" value="Unassembled WGS sequence"/>
</dbReference>
<gene>
    <name evidence="2" type="ORF">SM611_05270</name>
</gene>
<comment type="caution">
    <text evidence="2">The sequence shown here is derived from an EMBL/GenBank/DDBJ whole genome shotgun (WGS) entry which is preliminary data.</text>
</comment>
<proteinExistence type="predicted"/>
<evidence type="ECO:0000256" key="1">
    <source>
        <dbReference type="SAM" id="Phobius"/>
    </source>
</evidence>
<dbReference type="Pfam" id="PF08592">
    <property type="entry name" value="Anthrone_oxy"/>
    <property type="match status" value="1"/>
</dbReference>
<evidence type="ECO:0000313" key="3">
    <source>
        <dbReference type="Proteomes" id="UP001569963"/>
    </source>
</evidence>
<organism evidence="2 3">
    <name type="scientific">Actinomadura monticuli</name>
    <dbReference type="NCBI Taxonomy" id="3097367"/>
    <lineage>
        <taxon>Bacteria</taxon>
        <taxon>Bacillati</taxon>
        <taxon>Actinomycetota</taxon>
        <taxon>Actinomycetes</taxon>
        <taxon>Streptosporangiales</taxon>
        <taxon>Thermomonosporaceae</taxon>
        <taxon>Actinomadura</taxon>
    </lineage>
</organism>
<keyword evidence="1" id="KW-1133">Transmembrane helix</keyword>
<evidence type="ECO:0000313" key="2">
    <source>
        <dbReference type="EMBL" id="MFA1538333.1"/>
    </source>
</evidence>
<feature type="transmembrane region" description="Helical" evidence="1">
    <location>
        <begin position="6"/>
        <end position="32"/>
    </location>
</feature>
<accession>A0ABV4Q5L1</accession>